<comment type="caution">
    <text evidence="1">The sequence shown here is derived from an EMBL/GenBank/DDBJ whole genome shotgun (WGS) entry which is preliminary data.</text>
</comment>
<gene>
    <name evidence="1" type="ORF">BCF44_115115</name>
</gene>
<sequence>MTVGDTYEVKNTSMTGSAIGSGNVVSFNSSVNPLLDALVDQRDALLRDAPGSGRDEVRERLDAIEAQLRASRPDKEVVRGAWQRIAAVVGVLSEPVMEITKLIATFLA</sequence>
<keyword evidence="2" id="KW-1185">Reference proteome</keyword>
<reference evidence="1 2" key="1">
    <citation type="submission" date="2018-08" db="EMBL/GenBank/DDBJ databases">
        <title>Genomic Encyclopedia of Archaeal and Bacterial Type Strains, Phase II (KMG-II): from individual species to whole genera.</title>
        <authorList>
            <person name="Goeker M."/>
        </authorList>
    </citation>
    <scope>NUCLEOTIDE SEQUENCE [LARGE SCALE GENOMIC DNA]</scope>
    <source>
        <strain evidence="1 2">DSM 45791</strain>
    </source>
</reference>
<dbReference type="EMBL" id="QUNO01000015">
    <property type="protein sequence ID" value="REH37111.1"/>
    <property type="molecule type" value="Genomic_DNA"/>
</dbReference>
<dbReference type="RefSeq" id="WP_147328776.1">
    <property type="nucleotide sequence ID" value="NZ_CP144375.1"/>
</dbReference>
<protein>
    <submittedName>
        <fullName evidence="1">Uncharacterized protein</fullName>
    </submittedName>
</protein>
<dbReference type="Proteomes" id="UP000256269">
    <property type="component" value="Unassembled WGS sequence"/>
</dbReference>
<evidence type="ECO:0000313" key="2">
    <source>
        <dbReference type="Proteomes" id="UP000256269"/>
    </source>
</evidence>
<evidence type="ECO:0000313" key="1">
    <source>
        <dbReference type="EMBL" id="REH37111.1"/>
    </source>
</evidence>
<accession>A0A3E0H2V1</accession>
<proteinExistence type="predicted"/>
<dbReference type="AlphaFoldDB" id="A0A3E0H2V1"/>
<organism evidence="1 2">
    <name type="scientific">Kutzneria buriramensis</name>
    <dbReference type="NCBI Taxonomy" id="1045776"/>
    <lineage>
        <taxon>Bacteria</taxon>
        <taxon>Bacillati</taxon>
        <taxon>Actinomycetota</taxon>
        <taxon>Actinomycetes</taxon>
        <taxon>Pseudonocardiales</taxon>
        <taxon>Pseudonocardiaceae</taxon>
        <taxon>Kutzneria</taxon>
    </lineage>
</organism>
<name>A0A3E0H2V1_9PSEU</name>